<dbReference type="PANTHER" id="PTHR33076">
    <property type="entry name" value="NON-SPECIFIC LIPID-TRANSFER PROTEIN 2-RELATED"/>
    <property type="match status" value="1"/>
</dbReference>
<comment type="function">
    <text evidence="3">Plant non-specific lipid-transfer proteins transfer phospholipids as well as galactolipids across membranes. May play a role in wax or cutin deposition in the cell walls of expanding epidermal cells and certain secretory tissues.</text>
</comment>
<dbReference type="OMA" id="CACIKSE"/>
<sequence length="117" mass="12444">MKRMSTSVFGFGVLLILTVAAMKPVNGFSCVEAKLSLLTCLPFLTSSQDSPSSACCNALSSVRASAPTKPELREACQCLTAAVGEFPNLDKDRAVQLPKLCNVDVGFPLTKDIDCNK</sequence>
<feature type="domain" description="Bifunctional inhibitor/plant lipid transfer protein/seed storage helical" evidence="5">
    <location>
        <begin position="30"/>
        <end position="115"/>
    </location>
</feature>
<dbReference type="AlphaFoldDB" id="A0A0L9UVP2"/>
<dbReference type="GO" id="GO:0006869">
    <property type="term" value="P:lipid transport"/>
    <property type="evidence" value="ECO:0007669"/>
    <property type="project" value="InterPro"/>
</dbReference>
<feature type="signal peptide" evidence="4">
    <location>
        <begin position="1"/>
        <end position="27"/>
    </location>
</feature>
<dbReference type="InterPro" id="IPR000528">
    <property type="entry name" value="Plant_nsLTP"/>
</dbReference>
<comment type="similarity">
    <text evidence="1 3">Belongs to the plant LTP family.</text>
</comment>
<proteinExistence type="inferred from homology"/>
<dbReference type="InterPro" id="IPR016140">
    <property type="entry name" value="Bifunc_inhib/LTP/seed_store"/>
</dbReference>
<dbReference type="InterPro" id="IPR036312">
    <property type="entry name" value="Bifun_inhib/LTP/seed_sf"/>
</dbReference>
<evidence type="ECO:0000256" key="1">
    <source>
        <dbReference type="ARBA" id="ARBA00009748"/>
    </source>
</evidence>
<dbReference type="SMART" id="SM00499">
    <property type="entry name" value="AAI"/>
    <property type="match status" value="1"/>
</dbReference>
<accession>A0A0L9UVP2</accession>
<dbReference type="GO" id="GO:0008289">
    <property type="term" value="F:lipid binding"/>
    <property type="evidence" value="ECO:0007669"/>
    <property type="project" value="UniProtKB-KW"/>
</dbReference>
<evidence type="ECO:0000259" key="5">
    <source>
        <dbReference type="SMART" id="SM00499"/>
    </source>
</evidence>
<evidence type="ECO:0000256" key="3">
    <source>
        <dbReference type="RuleBase" id="RU000628"/>
    </source>
</evidence>
<protein>
    <recommendedName>
        <fullName evidence="3">Non-specific lipid-transfer protein</fullName>
    </recommendedName>
</protein>
<organism evidence="6 7">
    <name type="scientific">Phaseolus angularis</name>
    <name type="common">Azuki bean</name>
    <name type="synonym">Vigna angularis</name>
    <dbReference type="NCBI Taxonomy" id="3914"/>
    <lineage>
        <taxon>Eukaryota</taxon>
        <taxon>Viridiplantae</taxon>
        <taxon>Streptophyta</taxon>
        <taxon>Embryophyta</taxon>
        <taxon>Tracheophyta</taxon>
        <taxon>Spermatophyta</taxon>
        <taxon>Magnoliopsida</taxon>
        <taxon>eudicotyledons</taxon>
        <taxon>Gunneridae</taxon>
        <taxon>Pentapetalae</taxon>
        <taxon>rosids</taxon>
        <taxon>fabids</taxon>
        <taxon>Fabales</taxon>
        <taxon>Fabaceae</taxon>
        <taxon>Papilionoideae</taxon>
        <taxon>50 kb inversion clade</taxon>
        <taxon>NPAAA clade</taxon>
        <taxon>indigoferoid/millettioid clade</taxon>
        <taxon>Phaseoleae</taxon>
        <taxon>Vigna</taxon>
    </lineage>
</organism>
<dbReference type="SUPFAM" id="SSF47699">
    <property type="entry name" value="Bifunctional inhibitor/lipid-transfer protein/seed storage 2S albumin"/>
    <property type="match status" value="1"/>
</dbReference>
<evidence type="ECO:0000313" key="7">
    <source>
        <dbReference type="Proteomes" id="UP000053144"/>
    </source>
</evidence>
<feature type="chain" id="PRO_5005596055" description="Non-specific lipid-transfer protein" evidence="4">
    <location>
        <begin position="28"/>
        <end position="117"/>
    </location>
</feature>
<name>A0A0L9UVP2_PHAAN</name>
<keyword evidence="4" id="KW-0732">Signal</keyword>
<keyword evidence="3" id="KW-0813">Transport</keyword>
<dbReference type="PRINTS" id="PR00382">
    <property type="entry name" value="LIPIDTRNSFER"/>
</dbReference>
<evidence type="ECO:0000256" key="4">
    <source>
        <dbReference type="SAM" id="SignalP"/>
    </source>
</evidence>
<dbReference type="EMBL" id="CM003377">
    <property type="protein sequence ID" value="KOM46604.1"/>
    <property type="molecule type" value="Genomic_DNA"/>
</dbReference>
<dbReference type="Proteomes" id="UP000053144">
    <property type="component" value="Chromosome 7"/>
</dbReference>
<keyword evidence="2" id="KW-1015">Disulfide bond</keyword>
<dbReference type="Gramene" id="KOM46604">
    <property type="protein sequence ID" value="KOM46604"/>
    <property type="gene ID" value="LR48_Vigan07g030800"/>
</dbReference>
<dbReference type="STRING" id="3914.A0A0L9UVP2"/>
<reference evidence="7" key="1">
    <citation type="journal article" date="2015" name="Proc. Natl. Acad. Sci. U.S.A.">
        <title>Genome sequencing of adzuki bean (Vigna angularis) provides insight into high starch and low fat accumulation and domestication.</title>
        <authorList>
            <person name="Yang K."/>
            <person name="Tian Z."/>
            <person name="Chen C."/>
            <person name="Luo L."/>
            <person name="Zhao B."/>
            <person name="Wang Z."/>
            <person name="Yu L."/>
            <person name="Li Y."/>
            <person name="Sun Y."/>
            <person name="Li W."/>
            <person name="Chen Y."/>
            <person name="Li Y."/>
            <person name="Zhang Y."/>
            <person name="Ai D."/>
            <person name="Zhao J."/>
            <person name="Shang C."/>
            <person name="Ma Y."/>
            <person name="Wu B."/>
            <person name="Wang M."/>
            <person name="Gao L."/>
            <person name="Sun D."/>
            <person name="Zhang P."/>
            <person name="Guo F."/>
            <person name="Wang W."/>
            <person name="Li Y."/>
            <person name="Wang J."/>
            <person name="Varshney R.K."/>
            <person name="Wang J."/>
            <person name="Ling H.Q."/>
            <person name="Wan P."/>
        </authorList>
    </citation>
    <scope>NUCLEOTIDE SEQUENCE</scope>
    <source>
        <strain evidence="7">cv. Jingnong 6</strain>
    </source>
</reference>
<dbReference type="Gene3D" id="1.10.110.10">
    <property type="entry name" value="Plant lipid-transfer and hydrophobic proteins"/>
    <property type="match status" value="1"/>
</dbReference>
<dbReference type="CDD" id="cd01960">
    <property type="entry name" value="nsLTP1"/>
    <property type="match status" value="1"/>
</dbReference>
<evidence type="ECO:0000313" key="6">
    <source>
        <dbReference type="EMBL" id="KOM46604.1"/>
    </source>
</evidence>
<evidence type="ECO:0000256" key="2">
    <source>
        <dbReference type="ARBA" id="ARBA00023157"/>
    </source>
</evidence>
<keyword evidence="3" id="KW-0446">Lipid-binding</keyword>
<gene>
    <name evidence="6" type="ORF">LR48_Vigan07g030800</name>
</gene>
<dbReference type="Pfam" id="PF00234">
    <property type="entry name" value="Tryp_alpha_amyl"/>
    <property type="match status" value="1"/>
</dbReference>